<reference evidence="1 2" key="1">
    <citation type="journal article" date="2018" name="G3 (Bethesda)">
        <title>Phylogenetic and Phylogenomic Definition of Rhizopus Species.</title>
        <authorList>
            <person name="Gryganskyi A.P."/>
            <person name="Golan J."/>
            <person name="Dolatabadi S."/>
            <person name="Mondo S."/>
            <person name="Robb S."/>
            <person name="Idnurm A."/>
            <person name="Muszewska A."/>
            <person name="Steczkiewicz K."/>
            <person name="Masonjones S."/>
            <person name="Liao H.L."/>
            <person name="Gajdeczka M.T."/>
            <person name="Anike F."/>
            <person name="Vuek A."/>
            <person name="Anishchenko I.M."/>
            <person name="Voigt K."/>
            <person name="de Hoog G.S."/>
            <person name="Smith M.E."/>
            <person name="Heitman J."/>
            <person name="Vilgalys R."/>
            <person name="Stajich J.E."/>
        </authorList>
    </citation>
    <scope>NUCLEOTIDE SEQUENCE [LARGE SCALE GENOMIC DNA]</scope>
    <source>
        <strain evidence="1 2">CBS 357.93</strain>
    </source>
</reference>
<organism evidence="1 2">
    <name type="scientific">Rhizopus azygosporus</name>
    <name type="common">Rhizopus microsporus var. azygosporus</name>
    <dbReference type="NCBI Taxonomy" id="86630"/>
    <lineage>
        <taxon>Eukaryota</taxon>
        <taxon>Fungi</taxon>
        <taxon>Fungi incertae sedis</taxon>
        <taxon>Mucoromycota</taxon>
        <taxon>Mucoromycotina</taxon>
        <taxon>Mucoromycetes</taxon>
        <taxon>Mucorales</taxon>
        <taxon>Mucorineae</taxon>
        <taxon>Rhizopodaceae</taxon>
        <taxon>Rhizopus</taxon>
    </lineage>
</organism>
<evidence type="ECO:0000313" key="1">
    <source>
        <dbReference type="EMBL" id="RCH88853.1"/>
    </source>
</evidence>
<evidence type="ECO:0000313" key="2">
    <source>
        <dbReference type="Proteomes" id="UP000252139"/>
    </source>
</evidence>
<dbReference type="AlphaFoldDB" id="A0A367JFX4"/>
<proteinExistence type="predicted"/>
<dbReference type="EMBL" id="PJQL01001393">
    <property type="protein sequence ID" value="RCH88853.1"/>
    <property type="molecule type" value="Genomic_DNA"/>
</dbReference>
<sequence>MSGSQLYNLPIAILQNVIEALTEDMFTVKSTMENKDFFRGSIVPANMKKNATVYLKLNFRLLDRLSSNDWATGEFGANLVKWKYFTYKKKLAIITKSQLNKLVKMYCVNEQYISRIKIPFVQIMGVQAVVYYMELHSPG</sequence>
<name>A0A367JFX4_RHIAZ</name>
<dbReference type="OrthoDB" id="2288006at2759"/>
<dbReference type="Proteomes" id="UP000252139">
    <property type="component" value="Unassembled WGS sequence"/>
</dbReference>
<comment type="caution">
    <text evidence="1">The sequence shown here is derived from an EMBL/GenBank/DDBJ whole genome shotgun (WGS) entry which is preliminary data.</text>
</comment>
<keyword evidence="2" id="KW-1185">Reference proteome</keyword>
<accession>A0A367JFX4</accession>
<protein>
    <submittedName>
        <fullName evidence="1">Uncharacterized protein</fullName>
    </submittedName>
</protein>
<gene>
    <name evidence="1" type="ORF">CU097_009230</name>
</gene>